<protein>
    <submittedName>
        <fullName evidence="2">Uncharacterized protein</fullName>
    </submittedName>
</protein>
<dbReference type="EMBL" id="JBBCAQ010000032">
    <property type="protein sequence ID" value="KAK7583696.1"/>
    <property type="molecule type" value="Genomic_DNA"/>
</dbReference>
<accession>A0AAN9Y1Z1</accession>
<dbReference type="AlphaFoldDB" id="A0AAN9Y1Z1"/>
<dbReference type="Proteomes" id="UP001367676">
    <property type="component" value="Unassembled WGS sequence"/>
</dbReference>
<evidence type="ECO:0000313" key="3">
    <source>
        <dbReference type="Proteomes" id="UP001367676"/>
    </source>
</evidence>
<gene>
    <name evidence="2" type="ORF">V9T40_004659</name>
</gene>
<evidence type="ECO:0000256" key="1">
    <source>
        <dbReference type="SAM" id="MobiDB-lite"/>
    </source>
</evidence>
<sequence length="101" mass="11211">MKIAALKKGATDVEKNGRRNTLPSCESNGPILESRDSRVENRIEWSGDWGLPIATWLLTKTHLFLAPPPPPPPLREKSARVRPVGFDAWPPNQSSESIATR</sequence>
<evidence type="ECO:0000313" key="2">
    <source>
        <dbReference type="EMBL" id="KAK7583696.1"/>
    </source>
</evidence>
<organism evidence="2 3">
    <name type="scientific">Parthenolecanium corni</name>
    <dbReference type="NCBI Taxonomy" id="536013"/>
    <lineage>
        <taxon>Eukaryota</taxon>
        <taxon>Metazoa</taxon>
        <taxon>Ecdysozoa</taxon>
        <taxon>Arthropoda</taxon>
        <taxon>Hexapoda</taxon>
        <taxon>Insecta</taxon>
        <taxon>Pterygota</taxon>
        <taxon>Neoptera</taxon>
        <taxon>Paraneoptera</taxon>
        <taxon>Hemiptera</taxon>
        <taxon>Sternorrhyncha</taxon>
        <taxon>Coccoidea</taxon>
        <taxon>Coccidae</taxon>
        <taxon>Parthenolecanium</taxon>
    </lineage>
</organism>
<name>A0AAN9Y1Z1_9HEMI</name>
<keyword evidence="3" id="KW-1185">Reference proteome</keyword>
<reference evidence="2 3" key="1">
    <citation type="submission" date="2024-03" db="EMBL/GenBank/DDBJ databases">
        <title>Adaptation during the transition from Ophiocordyceps entomopathogen to insect associate is accompanied by gene loss and intensified selection.</title>
        <authorList>
            <person name="Ward C.M."/>
            <person name="Onetto C.A."/>
            <person name="Borneman A.R."/>
        </authorList>
    </citation>
    <scope>NUCLEOTIDE SEQUENCE [LARGE SCALE GENOMIC DNA]</scope>
    <source>
        <strain evidence="2">AWRI1</strain>
        <tissue evidence="2">Single Adult Female</tissue>
    </source>
</reference>
<feature type="region of interest" description="Disordered" evidence="1">
    <location>
        <begin position="1"/>
        <end position="33"/>
    </location>
</feature>
<comment type="caution">
    <text evidence="2">The sequence shown here is derived from an EMBL/GenBank/DDBJ whole genome shotgun (WGS) entry which is preliminary data.</text>
</comment>
<proteinExistence type="predicted"/>